<feature type="domain" description="PilZ" evidence="1">
    <location>
        <begin position="6"/>
        <end position="93"/>
    </location>
</feature>
<dbReference type="SUPFAM" id="SSF141371">
    <property type="entry name" value="PilZ domain-like"/>
    <property type="match status" value="1"/>
</dbReference>
<sequence length="141" mass="16240">MTQPDERRSFIRHPVDVPIQIYPQLGPLLSEVQMRDVGKGGLAFRTNVALDSGMLLTLVIPHVHPPFEETGVVCWCQPDGDSFEVGVRFVDQEVMFKARMVEQICYIEEYRRRENGRGRRLSLEESAREWVNKYAADFGLN</sequence>
<dbReference type="OrthoDB" id="8906365at2"/>
<proteinExistence type="predicted"/>
<dbReference type="Proteomes" id="UP000306585">
    <property type="component" value="Unassembled WGS sequence"/>
</dbReference>
<dbReference type="RefSeq" id="WP_138240162.1">
    <property type="nucleotide sequence ID" value="NZ_VBRY01000014.1"/>
</dbReference>
<dbReference type="Pfam" id="PF07238">
    <property type="entry name" value="PilZ"/>
    <property type="match status" value="1"/>
</dbReference>
<dbReference type="InterPro" id="IPR009875">
    <property type="entry name" value="PilZ_domain"/>
</dbReference>
<name>A0A5R9GMY4_9PROT</name>
<dbReference type="AlphaFoldDB" id="A0A5R9GMY4"/>
<organism evidence="2 3">
    <name type="scientific">Mariprofundus erugo</name>
    <dbReference type="NCBI Taxonomy" id="2528639"/>
    <lineage>
        <taxon>Bacteria</taxon>
        <taxon>Pseudomonadati</taxon>
        <taxon>Pseudomonadota</taxon>
        <taxon>Candidatius Mariprofundia</taxon>
        <taxon>Mariprofundales</taxon>
        <taxon>Mariprofundaceae</taxon>
        <taxon>Mariprofundus</taxon>
    </lineage>
</organism>
<evidence type="ECO:0000313" key="3">
    <source>
        <dbReference type="Proteomes" id="UP000306585"/>
    </source>
</evidence>
<comment type="caution">
    <text evidence="2">The sequence shown here is derived from an EMBL/GenBank/DDBJ whole genome shotgun (WGS) entry which is preliminary data.</text>
</comment>
<keyword evidence="3" id="KW-1185">Reference proteome</keyword>
<evidence type="ECO:0000313" key="2">
    <source>
        <dbReference type="EMBL" id="TLS65647.1"/>
    </source>
</evidence>
<reference evidence="2 3" key="1">
    <citation type="journal article" date="2019" name="Appl. Environ. Microbiol.">
        <title>Environmental Evidence and Genomic Insight of Iron-oxidizing Bacteria Preference Towards More Corrosion Resistant Stainless Steel at Higher Salinities.</title>
        <authorList>
            <person name="Garrison C.E."/>
            <person name="Price K.A."/>
            <person name="Field E.K."/>
        </authorList>
    </citation>
    <scope>NUCLEOTIDE SEQUENCE [LARGE SCALE GENOMIC DNA]</scope>
    <source>
        <strain evidence="2 3">P3</strain>
    </source>
</reference>
<dbReference type="GO" id="GO:0035438">
    <property type="term" value="F:cyclic-di-GMP binding"/>
    <property type="evidence" value="ECO:0007669"/>
    <property type="project" value="InterPro"/>
</dbReference>
<accession>A0A5R9GMY4</accession>
<dbReference type="Gene3D" id="2.40.10.220">
    <property type="entry name" value="predicted glycosyltransferase like domains"/>
    <property type="match status" value="1"/>
</dbReference>
<dbReference type="EMBL" id="VBRY01000014">
    <property type="protein sequence ID" value="TLS65647.1"/>
    <property type="molecule type" value="Genomic_DNA"/>
</dbReference>
<evidence type="ECO:0000259" key="1">
    <source>
        <dbReference type="Pfam" id="PF07238"/>
    </source>
</evidence>
<gene>
    <name evidence="2" type="ORF">FEF65_12530</name>
</gene>
<protein>
    <submittedName>
        <fullName evidence="2">PilZ domain-containing protein</fullName>
    </submittedName>
</protein>